<protein>
    <submittedName>
        <fullName evidence="1">Uncharacterized protein</fullName>
    </submittedName>
</protein>
<gene>
    <name evidence="1" type="ORF">HAX54_031754</name>
</gene>
<organism evidence="1 2">
    <name type="scientific">Datura stramonium</name>
    <name type="common">Jimsonweed</name>
    <name type="synonym">Common thornapple</name>
    <dbReference type="NCBI Taxonomy" id="4076"/>
    <lineage>
        <taxon>Eukaryota</taxon>
        <taxon>Viridiplantae</taxon>
        <taxon>Streptophyta</taxon>
        <taxon>Embryophyta</taxon>
        <taxon>Tracheophyta</taxon>
        <taxon>Spermatophyta</taxon>
        <taxon>Magnoliopsida</taxon>
        <taxon>eudicotyledons</taxon>
        <taxon>Gunneridae</taxon>
        <taxon>Pentapetalae</taxon>
        <taxon>asterids</taxon>
        <taxon>lamiids</taxon>
        <taxon>Solanales</taxon>
        <taxon>Solanaceae</taxon>
        <taxon>Solanoideae</taxon>
        <taxon>Datureae</taxon>
        <taxon>Datura</taxon>
    </lineage>
</organism>
<feature type="non-terminal residue" evidence="1">
    <location>
        <position position="1"/>
    </location>
</feature>
<keyword evidence="2" id="KW-1185">Reference proteome</keyword>
<dbReference type="Proteomes" id="UP000823775">
    <property type="component" value="Unassembled WGS sequence"/>
</dbReference>
<reference evidence="1 2" key="1">
    <citation type="journal article" date="2021" name="BMC Genomics">
        <title>Datura genome reveals duplications of psychoactive alkaloid biosynthetic genes and high mutation rate following tissue culture.</title>
        <authorList>
            <person name="Rajewski A."/>
            <person name="Carter-House D."/>
            <person name="Stajich J."/>
            <person name="Litt A."/>
        </authorList>
    </citation>
    <scope>NUCLEOTIDE SEQUENCE [LARGE SCALE GENOMIC DNA]</scope>
    <source>
        <strain evidence="1">AR-01</strain>
    </source>
</reference>
<evidence type="ECO:0000313" key="1">
    <source>
        <dbReference type="EMBL" id="MCD9643870.1"/>
    </source>
</evidence>
<proteinExistence type="predicted"/>
<accession>A0ABS8VCF6</accession>
<comment type="caution">
    <text evidence="1">The sequence shown here is derived from an EMBL/GenBank/DDBJ whole genome shotgun (WGS) entry which is preliminary data.</text>
</comment>
<dbReference type="EMBL" id="JACEIK010004020">
    <property type="protein sequence ID" value="MCD9643870.1"/>
    <property type="molecule type" value="Genomic_DNA"/>
</dbReference>
<feature type="non-terminal residue" evidence="1">
    <location>
        <position position="53"/>
    </location>
</feature>
<name>A0ABS8VCF6_DATST</name>
<sequence length="53" mass="6096">SRSRYKWLRFDKKGCGKTLKGSAKGSRVTNVFPYNFNIDPVDFVSTLKDIKEP</sequence>
<evidence type="ECO:0000313" key="2">
    <source>
        <dbReference type="Proteomes" id="UP000823775"/>
    </source>
</evidence>